<evidence type="ECO:0000256" key="3">
    <source>
        <dbReference type="ARBA" id="ARBA00023136"/>
    </source>
</evidence>
<feature type="signal peptide" evidence="6">
    <location>
        <begin position="1"/>
        <end position="25"/>
    </location>
</feature>
<feature type="domain" description="Copper amine oxidase-like N-terminal" evidence="7">
    <location>
        <begin position="54"/>
        <end position="158"/>
    </location>
</feature>
<comment type="caution">
    <text evidence="8">The sequence shown here is derived from an EMBL/GenBank/DDBJ whole genome shotgun (WGS) entry which is preliminary data.</text>
</comment>
<evidence type="ECO:0000259" key="7">
    <source>
        <dbReference type="Pfam" id="PF07833"/>
    </source>
</evidence>
<dbReference type="Gene3D" id="3.40.190.10">
    <property type="entry name" value="Periplasmic binding protein-like II"/>
    <property type="match status" value="2"/>
</dbReference>
<dbReference type="PANTHER" id="PTHR43649">
    <property type="entry name" value="ARABINOSE-BINDING PROTEIN-RELATED"/>
    <property type="match status" value="1"/>
</dbReference>
<dbReference type="Proteomes" id="UP000680304">
    <property type="component" value="Unassembled WGS sequence"/>
</dbReference>
<evidence type="ECO:0000313" key="9">
    <source>
        <dbReference type="Proteomes" id="UP000680304"/>
    </source>
</evidence>
<proteinExistence type="predicted"/>
<dbReference type="SUPFAM" id="SSF55383">
    <property type="entry name" value="Copper amine oxidase, domain N"/>
    <property type="match status" value="2"/>
</dbReference>
<evidence type="ECO:0000256" key="6">
    <source>
        <dbReference type="SAM" id="SignalP"/>
    </source>
</evidence>
<keyword evidence="9" id="KW-1185">Reference proteome</keyword>
<evidence type="ECO:0000256" key="4">
    <source>
        <dbReference type="ARBA" id="ARBA00023139"/>
    </source>
</evidence>
<keyword evidence="1" id="KW-1003">Cell membrane</keyword>
<keyword evidence="5" id="KW-0449">Lipoprotein</keyword>
<name>A0ABQ4N5B7_9BACL</name>
<accession>A0ABQ4N5B7</accession>
<protein>
    <recommendedName>
        <fullName evidence="7">Copper amine oxidase-like N-terminal domain-containing protein</fullName>
    </recommendedName>
</protein>
<keyword evidence="3" id="KW-0472">Membrane</keyword>
<evidence type="ECO:0000313" key="8">
    <source>
        <dbReference type="EMBL" id="GIQ63334.1"/>
    </source>
</evidence>
<gene>
    <name evidence="8" type="ORF">PACILC2_19020</name>
</gene>
<dbReference type="Gene3D" id="3.30.457.10">
    <property type="entry name" value="Copper amine oxidase-like, N-terminal domain"/>
    <property type="match status" value="1"/>
</dbReference>
<keyword evidence="4" id="KW-0564">Palmitate</keyword>
<dbReference type="Pfam" id="PF01547">
    <property type="entry name" value="SBP_bac_1"/>
    <property type="match status" value="1"/>
</dbReference>
<organism evidence="8 9">
    <name type="scientific">Paenibacillus cisolokensis</name>
    <dbReference type="NCBI Taxonomy" id="1658519"/>
    <lineage>
        <taxon>Bacteria</taxon>
        <taxon>Bacillati</taxon>
        <taxon>Bacillota</taxon>
        <taxon>Bacilli</taxon>
        <taxon>Bacillales</taxon>
        <taxon>Paenibacillaceae</taxon>
        <taxon>Paenibacillus</taxon>
    </lineage>
</organism>
<dbReference type="EMBL" id="BOVJ01000060">
    <property type="protein sequence ID" value="GIQ63334.1"/>
    <property type="molecule type" value="Genomic_DNA"/>
</dbReference>
<evidence type="ECO:0000256" key="1">
    <source>
        <dbReference type="ARBA" id="ARBA00022475"/>
    </source>
</evidence>
<evidence type="ECO:0000256" key="5">
    <source>
        <dbReference type="ARBA" id="ARBA00023288"/>
    </source>
</evidence>
<dbReference type="InterPro" id="IPR036582">
    <property type="entry name" value="Mao_N_sf"/>
</dbReference>
<feature type="chain" id="PRO_5047126199" description="Copper amine oxidase-like N-terminal domain-containing protein" evidence="6">
    <location>
        <begin position="26"/>
        <end position="599"/>
    </location>
</feature>
<reference evidence="8 9" key="1">
    <citation type="submission" date="2021-04" db="EMBL/GenBank/DDBJ databases">
        <title>Draft genome sequence of Paenibacillus cisolokensis, LC2-13A.</title>
        <authorList>
            <person name="Uke A."/>
            <person name="Chhe C."/>
            <person name="Baramee S."/>
            <person name="Kosugi A."/>
        </authorList>
    </citation>
    <scope>NUCLEOTIDE SEQUENCE [LARGE SCALE GENOMIC DNA]</scope>
    <source>
        <strain evidence="8 9">LC2-13A</strain>
    </source>
</reference>
<dbReference type="Pfam" id="PF07833">
    <property type="entry name" value="Cu_amine_oxidN1"/>
    <property type="match status" value="1"/>
</dbReference>
<dbReference type="PANTHER" id="PTHR43649:SF33">
    <property type="entry name" value="POLYGALACTURONAN_RHAMNOGALACTURONAN-BINDING PROTEIN YTCQ"/>
    <property type="match status" value="1"/>
</dbReference>
<keyword evidence="2 6" id="KW-0732">Signal</keyword>
<dbReference type="SUPFAM" id="SSF53850">
    <property type="entry name" value="Periplasmic binding protein-like II"/>
    <property type="match status" value="1"/>
</dbReference>
<evidence type="ECO:0000256" key="2">
    <source>
        <dbReference type="ARBA" id="ARBA00022729"/>
    </source>
</evidence>
<dbReference type="InterPro" id="IPR012854">
    <property type="entry name" value="Cu_amine_oxidase-like_N"/>
</dbReference>
<sequence>MKKSVKTAIASAVAAAAIAAAPAGAATPPGPGDDPTLSETTSAYAGIRVAFPDTPVSFPHPPRVIDGTTMVPGQALLEGFGYQVEWDADKQILKAVHKSGSELVFQVGLREAILNSRKVSGLPAAPYIEQNTVFIPLRIAAVASGMTVSWDSAKRIVVVRDPHALPRIRVSTRADGDASVAPDKLLAYMKENAKVNAEIQLIPSEHYRDKTNLMIAAGDLQDIMLLQDHEGYQDELLPAIAIDLTDKIKAFPRLQKLAESGRWINGKLYGIPKPADPHDAAFPAVRQDWLNALGLAQPKTMDELYEVMKRFAETDPDGNGKHDTYGLAGYADRAGLGGLAWVEHVFTGSPTRFSVKDGQVVDHAVSPEETEALAWLARAYADGLIDPEFPVLNKSQFAQRLSAHTAGIAAVTVAEAGALSAGDADWTPLSDLKAGVSGKPVSPWNTSHDMYIISSMSKNDPHKLLEWLDRGFAMAESGEWERMPGFGMDDRAAAGYLFGRPDLTNVIDGLDSLSNEQKETYRTAVQTWRRTSYEGQTLPQAEALWRSGQFAEINSKLELYKLKVILGQASLDDWNQYIARLTASSDYRNMMNVLNKLVP</sequence>
<dbReference type="RefSeq" id="WP_213528543.1">
    <property type="nucleotide sequence ID" value="NZ_BOVJ01000060.1"/>
</dbReference>
<dbReference type="InterPro" id="IPR006059">
    <property type="entry name" value="SBP"/>
</dbReference>
<dbReference type="InterPro" id="IPR050490">
    <property type="entry name" value="Bact_solute-bd_prot1"/>
</dbReference>